<dbReference type="EMBL" id="JACXAF010000036">
    <property type="protein sequence ID" value="MBD1391386.1"/>
    <property type="molecule type" value="Genomic_DNA"/>
</dbReference>
<feature type="chain" id="PRO_5035165928" evidence="1">
    <location>
        <begin position="21"/>
        <end position="150"/>
    </location>
</feature>
<gene>
    <name evidence="2" type="ORF">IC617_18315</name>
</gene>
<accession>A0A8J6QT38</accession>
<dbReference type="RefSeq" id="WP_191146442.1">
    <property type="nucleotide sequence ID" value="NZ_JACXAF010000036.1"/>
</dbReference>
<name>A0A8J6QT38_9GAMM</name>
<protein>
    <submittedName>
        <fullName evidence="2">Uncharacterized protein</fullName>
    </submittedName>
</protein>
<dbReference type="Proteomes" id="UP000638014">
    <property type="component" value="Unassembled WGS sequence"/>
</dbReference>
<dbReference type="PROSITE" id="PS51257">
    <property type="entry name" value="PROKAR_LIPOPROTEIN"/>
    <property type="match status" value="1"/>
</dbReference>
<dbReference type="Pfam" id="PF20101">
    <property type="entry name" value="DUF6491"/>
    <property type="match status" value="1"/>
</dbReference>
<dbReference type="AlphaFoldDB" id="A0A8J6QT38"/>
<keyword evidence="3" id="KW-1185">Reference proteome</keyword>
<evidence type="ECO:0000313" key="3">
    <source>
        <dbReference type="Proteomes" id="UP000638014"/>
    </source>
</evidence>
<evidence type="ECO:0000313" key="2">
    <source>
        <dbReference type="EMBL" id="MBD1391386.1"/>
    </source>
</evidence>
<keyword evidence="1" id="KW-0732">Signal</keyword>
<reference evidence="2" key="1">
    <citation type="submission" date="2020-09" db="EMBL/GenBank/DDBJ databases">
        <title>A novel bacterium of genus Neiella, isolated from South China Sea.</title>
        <authorList>
            <person name="Huang H."/>
            <person name="Mo K."/>
            <person name="Hu Y."/>
        </authorList>
    </citation>
    <scope>NUCLEOTIDE SEQUENCE</scope>
    <source>
        <strain evidence="2">HB171785</strain>
    </source>
</reference>
<feature type="signal peptide" evidence="1">
    <location>
        <begin position="1"/>
        <end position="20"/>
    </location>
</feature>
<evidence type="ECO:0000256" key="1">
    <source>
        <dbReference type="SAM" id="SignalP"/>
    </source>
</evidence>
<proteinExistence type="predicted"/>
<organism evidence="2 3">
    <name type="scientific">Neiella litorisoli</name>
    <dbReference type="NCBI Taxonomy" id="2771431"/>
    <lineage>
        <taxon>Bacteria</taxon>
        <taxon>Pseudomonadati</taxon>
        <taxon>Pseudomonadota</taxon>
        <taxon>Gammaproteobacteria</taxon>
        <taxon>Alteromonadales</taxon>
        <taxon>Echinimonadaceae</taxon>
        <taxon>Neiella</taxon>
    </lineage>
</organism>
<comment type="caution">
    <text evidence="2">The sequence shown here is derived from an EMBL/GenBank/DDBJ whole genome shotgun (WGS) entry which is preliminary data.</text>
</comment>
<sequence>MSYIKTLLLTVFMLVATGCASTDENPEAARVKPDYNFTQLEQVERFRPSNNFSMAAWNSQVLLLSDTVKTKYLLILHRPDTGFAFNAPVGIKRFSSYITAGQDRVYALNTVAPVGITIQTIYKLDSKEDLELAKKLVTEAEQAAEAANGE</sequence>
<dbReference type="InterPro" id="IPR045500">
    <property type="entry name" value="DUF6491"/>
</dbReference>